<accession>A0A2V1DQ35</accession>
<keyword evidence="2" id="KW-0812">Transmembrane</keyword>
<evidence type="ECO:0000313" key="4">
    <source>
        <dbReference type="Proteomes" id="UP000244855"/>
    </source>
</evidence>
<gene>
    <name evidence="3" type="ORF">DM02DRAFT_656366</name>
</gene>
<organism evidence="3 4">
    <name type="scientific">Periconia macrospinosa</name>
    <dbReference type="NCBI Taxonomy" id="97972"/>
    <lineage>
        <taxon>Eukaryota</taxon>
        <taxon>Fungi</taxon>
        <taxon>Dikarya</taxon>
        <taxon>Ascomycota</taxon>
        <taxon>Pezizomycotina</taxon>
        <taxon>Dothideomycetes</taxon>
        <taxon>Pleosporomycetidae</taxon>
        <taxon>Pleosporales</taxon>
        <taxon>Massarineae</taxon>
        <taxon>Periconiaceae</taxon>
        <taxon>Periconia</taxon>
    </lineage>
</organism>
<sequence>MNRLFSTTGKRGFRTIFSLPRATTVTNHSLRPTAFPLPRTHIITNHAQQLRGYMSPELRTQFSVHDRSAVKQIIEDTQEILKIVKAGGRRNRGILGHTLLFRTSLDNESVAINRIQNTTGEILEILKTREDRRNNLRDKFKTCSIIAHAVVRCICWFVCYKILFAILCAVIKLKIMEEKEKENSIENIMENTAEKSMEKSVENRKEDSM</sequence>
<dbReference type="Proteomes" id="UP000244855">
    <property type="component" value="Unassembled WGS sequence"/>
</dbReference>
<reference evidence="3 4" key="1">
    <citation type="journal article" date="2018" name="Sci. Rep.">
        <title>Comparative genomics provides insights into the lifestyle and reveals functional heterogeneity of dark septate endophytic fungi.</title>
        <authorList>
            <person name="Knapp D.G."/>
            <person name="Nemeth J.B."/>
            <person name="Barry K."/>
            <person name="Hainaut M."/>
            <person name="Henrissat B."/>
            <person name="Johnson J."/>
            <person name="Kuo A."/>
            <person name="Lim J.H.P."/>
            <person name="Lipzen A."/>
            <person name="Nolan M."/>
            <person name="Ohm R.A."/>
            <person name="Tamas L."/>
            <person name="Grigoriev I.V."/>
            <person name="Spatafora J.W."/>
            <person name="Nagy L.G."/>
            <person name="Kovacs G.M."/>
        </authorList>
    </citation>
    <scope>NUCLEOTIDE SEQUENCE [LARGE SCALE GENOMIC DNA]</scope>
    <source>
        <strain evidence="3 4">DSE2036</strain>
    </source>
</reference>
<proteinExistence type="predicted"/>
<evidence type="ECO:0000256" key="1">
    <source>
        <dbReference type="SAM" id="MobiDB-lite"/>
    </source>
</evidence>
<dbReference type="AlphaFoldDB" id="A0A2V1DQ35"/>
<protein>
    <submittedName>
        <fullName evidence="3">Uncharacterized protein</fullName>
    </submittedName>
</protein>
<name>A0A2V1DQ35_9PLEO</name>
<keyword evidence="4" id="KW-1185">Reference proteome</keyword>
<dbReference type="EMBL" id="KZ805392">
    <property type="protein sequence ID" value="PVH99419.1"/>
    <property type="molecule type" value="Genomic_DNA"/>
</dbReference>
<evidence type="ECO:0000256" key="2">
    <source>
        <dbReference type="SAM" id="Phobius"/>
    </source>
</evidence>
<evidence type="ECO:0000313" key="3">
    <source>
        <dbReference type="EMBL" id="PVH99419.1"/>
    </source>
</evidence>
<feature type="compositionally biased region" description="Basic and acidic residues" evidence="1">
    <location>
        <begin position="192"/>
        <end position="209"/>
    </location>
</feature>
<feature type="region of interest" description="Disordered" evidence="1">
    <location>
        <begin position="187"/>
        <end position="209"/>
    </location>
</feature>
<keyword evidence="2" id="KW-0472">Membrane</keyword>
<keyword evidence="2" id="KW-1133">Transmembrane helix</keyword>
<feature type="transmembrane region" description="Helical" evidence="2">
    <location>
        <begin position="149"/>
        <end position="171"/>
    </location>
</feature>